<accession>A0A0N0H3W0</accession>
<evidence type="ECO:0000256" key="1">
    <source>
        <dbReference type="SAM" id="Phobius"/>
    </source>
</evidence>
<feature type="transmembrane region" description="Helical" evidence="1">
    <location>
        <begin position="130"/>
        <end position="149"/>
    </location>
</feature>
<feature type="transmembrane region" description="Helical" evidence="1">
    <location>
        <begin position="35"/>
        <end position="55"/>
    </location>
</feature>
<evidence type="ECO:0008006" key="4">
    <source>
        <dbReference type="Google" id="ProtNLM"/>
    </source>
</evidence>
<keyword evidence="3" id="KW-1185">Reference proteome</keyword>
<organism evidence="2 3">
    <name type="scientific">Streptomyces chattanoogensis</name>
    <dbReference type="NCBI Taxonomy" id="66876"/>
    <lineage>
        <taxon>Bacteria</taxon>
        <taxon>Bacillati</taxon>
        <taxon>Actinomycetota</taxon>
        <taxon>Actinomycetes</taxon>
        <taxon>Kitasatosporales</taxon>
        <taxon>Streptomycetaceae</taxon>
        <taxon>Streptomyces</taxon>
    </lineage>
</organism>
<comment type="caution">
    <text evidence="2">The sequence shown here is derived from an EMBL/GenBank/DDBJ whole genome shotgun (WGS) entry which is preliminary data.</text>
</comment>
<keyword evidence="1" id="KW-1133">Transmembrane helix</keyword>
<keyword evidence="1" id="KW-0472">Membrane</keyword>
<feature type="transmembrane region" description="Helical" evidence="1">
    <location>
        <begin position="12"/>
        <end position="29"/>
    </location>
</feature>
<keyword evidence="1" id="KW-0812">Transmembrane</keyword>
<name>A0A0N0H3W0_9ACTN</name>
<evidence type="ECO:0000313" key="3">
    <source>
        <dbReference type="Proteomes" id="UP000037982"/>
    </source>
</evidence>
<dbReference type="RefSeq" id="WP_063788382.1">
    <property type="nucleotide sequence ID" value="NZ_LGKG01000002.1"/>
</dbReference>
<sequence length="219" mass="22439">MTAGSVSRAVRAAIFAVVCVTTAALGHALMSAQPLPWWALVAALGTTGSVAWRSAGRERGGLVVTGATVVAQLGLHSLFGLAQSRPSMPGMNGMAGMADMPAGSAVPVGRMAALHGDTSQLPLMPSGHGALGMFLAHTLAAVVCGLWLWRGEAAAFRLARSVAAVLFAPLLLVLTTLDRTDLKPSARPVAAAGHVVRLSGAFLHHVLSRRGPPRLSLCC</sequence>
<dbReference type="PATRIC" id="fig|66876.3.peg.891"/>
<feature type="transmembrane region" description="Helical" evidence="1">
    <location>
        <begin position="62"/>
        <end position="82"/>
    </location>
</feature>
<dbReference type="EMBL" id="LGKG01000002">
    <property type="protein sequence ID" value="KPC66592.1"/>
    <property type="molecule type" value="Genomic_DNA"/>
</dbReference>
<evidence type="ECO:0000313" key="2">
    <source>
        <dbReference type="EMBL" id="KPC66592.1"/>
    </source>
</evidence>
<protein>
    <recommendedName>
        <fullName evidence="4">Integral membrane protein</fullName>
    </recommendedName>
</protein>
<feature type="transmembrane region" description="Helical" evidence="1">
    <location>
        <begin position="158"/>
        <end position="177"/>
    </location>
</feature>
<gene>
    <name evidence="2" type="ORF">ADL29_04040</name>
</gene>
<dbReference type="Proteomes" id="UP000037982">
    <property type="component" value="Unassembled WGS sequence"/>
</dbReference>
<reference evidence="3" key="1">
    <citation type="submission" date="2015-07" db="EMBL/GenBank/DDBJ databases">
        <authorList>
            <person name="Ju K.-S."/>
            <person name="Doroghazi J.R."/>
            <person name="Metcalf W.W."/>
        </authorList>
    </citation>
    <scope>NUCLEOTIDE SEQUENCE [LARGE SCALE GENOMIC DNA]</scope>
    <source>
        <strain evidence="3">NRRL ISP-5002</strain>
    </source>
</reference>
<dbReference type="AlphaFoldDB" id="A0A0N0H3W0"/>
<proteinExistence type="predicted"/>